<evidence type="ECO:0000259" key="2">
    <source>
        <dbReference type="Pfam" id="PF08246"/>
    </source>
</evidence>
<evidence type="ECO:0000313" key="4">
    <source>
        <dbReference type="Proteomes" id="UP000574390"/>
    </source>
</evidence>
<dbReference type="EMBL" id="JABANM010009957">
    <property type="protein sequence ID" value="KAF4740112.1"/>
    <property type="molecule type" value="Genomic_DNA"/>
</dbReference>
<feature type="signal peptide" evidence="1">
    <location>
        <begin position="1"/>
        <end position="16"/>
    </location>
</feature>
<evidence type="ECO:0000256" key="1">
    <source>
        <dbReference type="SAM" id="SignalP"/>
    </source>
</evidence>
<gene>
    <name evidence="3" type="ORF">FOZ62_005198</name>
</gene>
<sequence>MLSCALSLLLVVVADGDRSLRVKQMFEAYKERFGHDFGDDDDYRMAVFEDNLRYIEEENSKGERRVHYDVNIMLMIVLDSNDYMSWRSTRHLRPVLHP</sequence>
<organism evidence="3 4">
    <name type="scientific">Perkinsus olseni</name>
    <name type="common">Perkinsus atlanticus</name>
    <dbReference type="NCBI Taxonomy" id="32597"/>
    <lineage>
        <taxon>Eukaryota</taxon>
        <taxon>Sar</taxon>
        <taxon>Alveolata</taxon>
        <taxon>Perkinsozoa</taxon>
        <taxon>Perkinsea</taxon>
        <taxon>Perkinsida</taxon>
        <taxon>Perkinsidae</taxon>
        <taxon>Perkinsus</taxon>
    </lineage>
</organism>
<dbReference type="Proteomes" id="UP000574390">
    <property type="component" value="Unassembled WGS sequence"/>
</dbReference>
<dbReference type="Pfam" id="PF08246">
    <property type="entry name" value="Inhibitor_I29"/>
    <property type="match status" value="1"/>
</dbReference>
<evidence type="ECO:0000313" key="3">
    <source>
        <dbReference type="EMBL" id="KAF4740112.1"/>
    </source>
</evidence>
<protein>
    <recommendedName>
        <fullName evidence="2">Cathepsin propeptide inhibitor domain-containing protein</fullName>
    </recommendedName>
</protein>
<comment type="caution">
    <text evidence="3">The sequence shown here is derived from an EMBL/GenBank/DDBJ whole genome shotgun (WGS) entry which is preliminary data.</text>
</comment>
<feature type="domain" description="Cathepsin propeptide inhibitor" evidence="2">
    <location>
        <begin position="26"/>
        <end position="72"/>
    </location>
</feature>
<dbReference type="AlphaFoldDB" id="A0A7J6T5V2"/>
<feature type="chain" id="PRO_5029762832" description="Cathepsin propeptide inhibitor domain-containing protein" evidence="1">
    <location>
        <begin position="17"/>
        <end position="98"/>
    </location>
</feature>
<keyword evidence="1" id="KW-0732">Signal</keyword>
<proteinExistence type="predicted"/>
<dbReference type="Gene3D" id="1.10.287.2250">
    <property type="match status" value="1"/>
</dbReference>
<dbReference type="InterPro" id="IPR013201">
    <property type="entry name" value="Prot_inhib_I29"/>
</dbReference>
<name>A0A7J6T5V2_PEROL</name>
<accession>A0A7J6T5V2</accession>
<reference evidence="3 4" key="1">
    <citation type="submission" date="2020-04" db="EMBL/GenBank/DDBJ databases">
        <title>Perkinsus olseni comparative genomics.</title>
        <authorList>
            <person name="Bogema D.R."/>
        </authorList>
    </citation>
    <scope>NUCLEOTIDE SEQUENCE [LARGE SCALE GENOMIC DNA]</scope>
    <source>
        <strain evidence="3">ATCC PRA-205</strain>
    </source>
</reference>